<name>A0A0A9CMV1_ARUDO</name>
<sequence>MAIDYVESFKLIVVCNLEI</sequence>
<evidence type="ECO:0000313" key="1">
    <source>
        <dbReference type="EMBL" id="JAD75778.1"/>
    </source>
</evidence>
<dbReference type="EMBL" id="GBRH01222117">
    <property type="protein sequence ID" value="JAD75778.1"/>
    <property type="molecule type" value="Transcribed_RNA"/>
</dbReference>
<dbReference type="AlphaFoldDB" id="A0A0A9CMV1"/>
<organism evidence="1">
    <name type="scientific">Arundo donax</name>
    <name type="common">Giant reed</name>
    <name type="synonym">Donax arundinaceus</name>
    <dbReference type="NCBI Taxonomy" id="35708"/>
    <lineage>
        <taxon>Eukaryota</taxon>
        <taxon>Viridiplantae</taxon>
        <taxon>Streptophyta</taxon>
        <taxon>Embryophyta</taxon>
        <taxon>Tracheophyta</taxon>
        <taxon>Spermatophyta</taxon>
        <taxon>Magnoliopsida</taxon>
        <taxon>Liliopsida</taxon>
        <taxon>Poales</taxon>
        <taxon>Poaceae</taxon>
        <taxon>PACMAD clade</taxon>
        <taxon>Arundinoideae</taxon>
        <taxon>Arundineae</taxon>
        <taxon>Arundo</taxon>
    </lineage>
</organism>
<proteinExistence type="predicted"/>
<accession>A0A0A9CMV1</accession>
<reference evidence="1" key="2">
    <citation type="journal article" date="2015" name="Data Brief">
        <title>Shoot transcriptome of the giant reed, Arundo donax.</title>
        <authorList>
            <person name="Barrero R.A."/>
            <person name="Guerrero F.D."/>
            <person name="Moolhuijzen P."/>
            <person name="Goolsby J.A."/>
            <person name="Tidwell J."/>
            <person name="Bellgard S.E."/>
            <person name="Bellgard M.I."/>
        </authorList>
    </citation>
    <scope>NUCLEOTIDE SEQUENCE</scope>
    <source>
        <tissue evidence="1">Shoot tissue taken approximately 20 cm above the soil surface</tissue>
    </source>
</reference>
<reference evidence="1" key="1">
    <citation type="submission" date="2014-09" db="EMBL/GenBank/DDBJ databases">
        <authorList>
            <person name="Magalhaes I.L.F."/>
            <person name="Oliveira U."/>
            <person name="Santos F.R."/>
            <person name="Vidigal T.H.D.A."/>
            <person name="Brescovit A.D."/>
            <person name="Santos A.J."/>
        </authorList>
    </citation>
    <scope>NUCLEOTIDE SEQUENCE</scope>
    <source>
        <tissue evidence="1">Shoot tissue taken approximately 20 cm above the soil surface</tissue>
    </source>
</reference>
<protein>
    <submittedName>
        <fullName evidence="1">Uncharacterized protein</fullName>
    </submittedName>
</protein>